<accession>A0A5J4JCZ5</accession>
<sequence length="45" mass="4858">MSPECAVVAILGFDPALKQVGALLQVLYVPGKRHVRRLKTPGSLK</sequence>
<organism evidence="1 2">
    <name type="scientific">Weizmannia acidilactici</name>
    <dbReference type="NCBI Taxonomy" id="2607726"/>
    <lineage>
        <taxon>Bacteria</taxon>
        <taxon>Bacillati</taxon>
        <taxon>Bacillota</taxon>
        <taxon>Bacilli</taxon>
        <taxon>Bacillales</taxon>
        <taxon>Bacillaceae</taxon>
        <taxon>Heyndrickxia</taxon>
    </lineage>
</organism>
<keyword evidence="2" id="KW-1185">Reference proteome</keyword>
<name>A0A5J4JCZ5_9BACI</name>
<evidence type="ECO:0000313" key="2">
    <source>
        <dbReference type="Proteomes" id="UP000391919"/>
    </source>
</evidence>
<protein>
    <submittedName>
        <fullName evidence="1">Uncharacterized protein</fullName>
    </submittedName>
</protein>
<comment type="caution">
    <text evidence="1">The sequence shown here is derived from an EMBL/GenBank/DDBJ whole genome shotgun (WGS) entry which is preliminary data.</text>
</comment>
<reference evidence="1 2" key="1">
    <citation type="submission" date="2019-09" db="EMBL/GenBank/DDBJ databases">
        <title>Draft genome sequence of Bacillus sp. JC-7.</title>
        <authorList>
            <person name="Tanaka N."/>
            <person name="Shiwa Y."/>
            <person name="Fujita N."/>
            <person name="Tanasupawat S."/>
        </authorList>
    </citation>
    <scope>NUCLEOTIDE SEQUENCE [LARGE SCALE GENOMIC DNA]</scope>
    <source>
        <strain evidence="1 2">JC-7</strain>
    </source>
</reference>
<gene>
    <name evidence="1" type="ORF">BpJC7_04320</name>
</gene>
<dbReference type="Proteomes" id="UP000391919">
    <property type="component" value="Unassembled WGS sequence"/>
</dbReference>
<dbReference type="AlphaFoldDB" id="A0A5J4JCZ5"/>
<dbReference type="EMBL" id="BKZQ01000004">
    <property type="protein sequence ID" value="GER69129.1"/>
    <property type="molecule type" value="Genomic_DNA"/>
</dbReference>
<evidence type="ECO:0000313" key="1">
    <source>
        <dbReference type="EMBL" id="GER69129.1"/>
    </source>
</evidence>
<proteinExistence type="predicted"/>